<organism evidence="1">
    <name type="scientific">Escherichia coli</name>
    <dbReference type="NCBI Taxonomy" id="562"/>
    <lineage>
        <taxon>Bacteria</taxon>
        <taxon>Pseudomonadati</taxon>
        <taxon>Pseudomonadota</taxon>
        <taxon>Gammaproteobacteria</taxon>
        <taxon>Enterobacterales</taxon>
        <taxon>Enterobacteriaceae</taxon>
        <taxon>Escherichia</taxon>
    </lineage>
</organism>
<comment type="caution">
    <text evidence="1">The sequence shown here is derived from an EMBL/GenBank/DDBJ whole genome shotgun (WGS) entry which is preliminary data.</text>
</comment>
<reference evidence="1" key="1">
    <citation type="journal article" date="2018" name="Genome Biol.">
        <title>SKESA: strategic k-mer extension for scrupulous assemblies.</title>
        <authorList>
            <person name="Souvorov A."/>
            <person name="Agarwala R."/>
            <person name="Lipman D.J."/>
        </authorList>
    </citation>
    <scope>NUCLEOTIDE SEQUENCE</scope>
    <source>
        <strain evidence="1">ST-87-5</strain>
    </source>
</reference>
<dbReference type="AlphaFoldDB" id="A0A6D1B2N5"/>
<sequence length="85" mass="9106">MTGQLLSVNPLPLLLACLPLLTSCVPKQQSLPLAWTPQSTPQILPLPSEAKQPEPTPQCSPTCSDALQKKLDIMLSDLTKATGQE</sequence>
<name>A0A6D1B2N5_ECOLX</name>
<accession>A0A6D1B2N5</accession>
<dbReference type="Proteomes" id="UP000871786">
    <property type="component" value="Unassembled WGS sequence"/>
</dbReference>
<evidence type="ECO:0000313" key="1">
    <source>
        <dbReference type="EMBL" id="HBA4248228.1"/>
    </source>
</evidence>
<gene>
    <name evidence="1" type="ORF">J5U05_003401</name>
</gene>
<reference evidence="1" key="2">
    <citation type="submission" date="2021-03" db="EMBL/GenBank/DDBJ databases">
        <authorList>
            <consortium name="NCBI Pathogen Detection Project"/>
        </authorList>
    </citation>
    <scope>NUCLEOTIDE SEQUENCE</scope>
    <source>
        <strain evidence="1">ST-87-5</strain>
    </source>
</reference>
<proteinExistence type="predicted"/>
<dbReference type="EMBL" id="DADRWU010000034">
    <property type="protein sequence ID" value="HBA4248228.1"/>
    <property type="molecule type" value="Genomic_DNA"/>
</dbReference>
<protein>
    <submittedName>
        <fullName evidence="1">Uncharacterized protein</fullName>
    </submittedName>
</protein>